<gene>
    <name evidence="1" type="ORF">NEMBOFW57_006384</name>
</gene>
<reference evidence="1" key="1">
    <citation type="submission" date="2023-02" db="EMBL/GenBank/DDBJ databases">
        <authorList>
            <person name="Palmer J.M."/>
        </authorList>
    </citation>
    <scope>NUCLEOTIDE SEQUENCE</scope>
    <source>
        <strain evidence="1">FW57</strain>
    </source>
</reference>
<dbReference type="AlphaFoldDB" id="A0AAD4EZ27"/>
<sequence length="190" mass="19942">MLAVLLSAAAADESGLDNRAVKLGRVVQMLLDILASLSHHAHSENVPGSPCEDSVIDPLLEGAWTKLPDGGNTAAGDFNTAIGIPDLNHLPGGSSWANDQGSSAEYLSRTGSSMTSISAAAMSDVALDISQLMDRMGTDTTGAMWGELDAGMTTTAARVYQEDVVQSARTKRKRARTNFALGEGEESEYL</sequence>
<name>A0AAD4EZ27_9PEZI</name>
<dbReference type="Proteomes" id="UP001197093">
    <property type="component" value="Unassembled WGS sequence"/>
</dbReference>
<keyword evidence="2" id="KW-1185">Reference proteome</keyword>
<dbReference type="EMBL" id="JAHCVI010000002">
    <property type="protein sequence ID" value="KAG7290005.1"/>
    <property type="molecule type" value="Genomic_DNA"/>
</dbReference>
<organism evidence="1 2">
    <name type="scientific">Staphylotrichum longicolle</name>
    <dbReference type="NCBI Taxonomy" id="669026"/>
    <lineage>
        <taxon>Eukaryota</taxon>
        <taxon>Fungi</taxon>
        <taxon>Dikarya</taxon>
        <taxon>Ascomycota</taxon>
        <taxon>Pezizomycotina</taxon>
        <taxon>Sordariomycetes</taxon>
        <taxon>Sordariomycetidae</taxon>
        <taxon>Sordariales</taxon>
        <taxon>Chaetomiaceae</taxon>
        <taxon>Staphylotrichum</taxon>
    </lineage>
</organism>
<proteinExistence type="predicted"/>
<accession>A0AAD4EZ27</accession>
<protein>
    <submittedName>
        <fullName evidence="1">Uncharacterized protein</fullName>
    </submittedName>
</protein>
<comment type="caution">
    <text evidence="1">The sequence shown here is derived from an EMBL/GenBank/DDBJ whole genome shotgun (WGS) entry which is preliminary data.</text>
</comment>
<evidence type="ECO:0000313" key="2">
    <source>
        <dbReference type="Proteomes" id="UP001197093"/>
    </source>
</evidence>
<evidence type="ECO:0000313" key="1">
    <source>
        <dbReference type="EMBL" id="KAG7290005.1"/>
    </source>
</evidence>